<name>A0A8T3AAD3_DENNO</name>
<feature type="coiled-coil region" evidence="1">
    <location>
        <begin position="66"/>
        <end position="100"/>
    </location>
</feature>
<dbReference type="SMR" id="A0A8T3AAD3"/>
<evidence type="ECO:0000313" key="3">
    <source>
        <dbReference type="Proteomes" id="UP000829196"/>
    </source>
</evidence>
<dbReference type="Gene3D" id="1.20.5.110">
    <property type="match status" value="1"/>
</dbReference>
<evidence type="ECO:0000313" key="2">
    <source>
        <dbReference type="EMBL" id="KAI0492911.1"/>
    </source>
</evidence>
<keyword evidence="3" id="KW-1185">Reference proteome</keyword>
<keyword evidence="1" id="KW-0175">Coiled coil</keyword>
<accession>A0A8T3AAD3</accession>
<dbReference type="Proteomes" id="UP000829196">
    <property type="component" value="Unassembled WGS sequence"/>
</dbReference>
<dbReference type="OrthoDB" id="1883432at2759"/>
<gene>
    <name evidence="2" type="ORF">KFK09_027187</name>
</gene>
<organism evidence="2 3">
    <name type="scientific">Dendrobium nobile</name>
    <name type="common">Orchid</name>
    <dbReference type="NCBI Taxonomy" id="94219"/>
    <lineage>
        <taxon>Eukaryota</taxon>
        <taxon>Viridiplantae</taxon>
        <taxon>Streptophyta</taxon>
        <taxon>Embryophyta</taxon>
        <taxon>Tracheophyta</taxon>
        <taxon>Spermatophyta</taxon>
        <taxon>Magnoliopsida</taxon>
        <taxon>Liliopsida</taxon>
        <taxon>Asparagales</taxon>
        <taxon>Orchidaceae</taxon>
        <taxon>Epidendroideae</taxon>
        <taxon>Malaxideae</taxon>
        <taxon>Dendrobiinae</taxon>
        <taxon>Dendrobium</taxon>
    </lineage>
</organism>
<reference evidence="2" key="1">
    <citation type="journal article" date="2022" name="Front. Genet.">
        <title>Chromosome-Scale Assembly of the Dendrobium nobile Genome Provides Insights Into the Molecular Mechanism of the Biosynthesis of the Medicinal Active Ingredient of Dendrobium.</title>
        <authorList>
            <person name="Xu Q."/>
            <person name="Niu S.-C."/>
            <person name="Li K.-L."/>
            <person name="Zheng P.-J."/>
            <person name="Zhang X.-J."/>
            <person name="Jia Y."/>
            <person name="Liu Y."/>
            <person name="Niu Y.-X."/>
            <person name="Yu L.-H."/>
            <person name="Chen D.-F."/>
            <person name="Zhang G.-Q."/>
        </authorList>
    </citation>
    <scope>NUCLEOTIDE SEQUENCE</scope>
    <source>
        <tissue evidence="2">Leaf</tissue>
    </source>
</reference>
<proteinExistence type="predicted"/>
<protein>
    <submittedName>
        <fullName evidence="2">Uncharacterized protein</fullName>
    </submittedName>
</protein>
<dbReference type="EMBL" id="JAGYWB010000018">
    <property type="protein sequence ID" value="KAI0492911.1"/>
    <property type="molecule type" value="Genomic_DNA"/>
</dbReference>
<sequence>MADLHTTILYKINKKSENKVMAGGSGSKKVQARGLAHGGGAAYAATTITTAEGEELTVSEFISRLDEAGRRRLESMNQKLRDLENQMEALEMEMSKANECC</sequence>
<dbReference type="AlphaFoldDB" id="A0A8T3AAD3"/>
<evidence type="ECO:0000256" key="1">
    <source>
        <dbReference type="SAM" id="Coils"/>
    </source>
</evidence>
<comment type="caution">
    <text evidence="2">The sequence shown here is derived from an EMBL/GenBank/DDBJ whole genome shotgun (WGS) entry which is preliminary data.</text>
</comment>